<name>A0ABY5Y8N2_9FLAO</name>
<dbReference type="InterPro" id="IPR027383">
    <property type="entry name" value="Znf_put"/>
</dbReference>
<dbReference type="InterPro" id="IPR016024">
    <property type="entry name" value="ARM-type_fold"/>
</dbReference>
<organism evidence="2 3">
    <name type="scientific">Maribacter litopenaei</name>
    <dbReference type="NCBI Taxonomy" id="2976127"/>
    <lineage>
        <taxon>Bacteria</taxon>
        <taxon>Pseudomonadati</taxon>
        <taxon>Bacteroidota</taxon>
        <taxon>Flavobacteriia</taxon>
        <taxon>Flavobacteriales</taxon>
        <taxon>Flavobacteriaceae</taxon>
        <taxon>Maribacter</taxon>
    </lineage>
</organism>
<dbReference type="InterPro" id="IPR011989">
    <property type="entry name" value="ARM-like"/>
</dbReference>
<reference evidence="2" key="1">
    <citation type="submission" date="2022-09" db="EMBL/GenBank/DDBJ databases">
        <title>Maribacter litopenaei sp. nov., isolated from the intestinal tract of the Pacific White Shrimp, Litopenaeus vannamei.</title>
        <authorList>
            <person name="Kim S.Y."/>
            <person name="Hwang C.Y."/>
        </authorList>
    </citation>
    <scope>NUCLEOTIDE SEQUENCE</scope>
    <source>
        <strain evidence="2">HL-LV01</strain>
    </source>
</reference>
<dbReference type="Gene3D" id="1.25.10.10">
    <property type="entry name" value="Leucine-rich Repeat Variant"/>
    <property type="match status" value="1"/>
</dbReference>
<sequence length="265" mass="30453">MKALHEKIEPLLPLYLEGSLDSEEIKLVEGHIEVCEDCKRELQEFESLSKAFEEEKIIEPSKNVEIEFLKALEEEKRKQNPVVQFNEKTTETLSFKTIYRIAAGVALLIGAFMMGRLQESRKSELEYALLQNETLRIKETAMLSLMDNQSASKRIQGVNYIEEFSEPDEDILRALTDRMLLDENTNVRMAAVEALSNFTTSELVKMAFVDALEKEKNPSVQIAIIKNLVRIQEKMASEPMKKLLEKEDTQPFIKEEIKKGLPQII</sequence>
<dbReference type="EMBL" id="CP104205">
    <property type="protein sequence ID" value="UWX55191.1"/>
    <property type="molecule type" value="Genomic_DNA"/>
</dbReference>
<dbReference type="Proteomes" id="UP001059209">
    <property type="component" value="Chromosome"/>
</dbReference>
<evidence type="ECO:0000313" key="3">
    <source>
        <dbReference type="Proteomes" id="UP001059209"/>
    </source>
</evidence>
<feature type="domain" description="Putative zinc-finger" evidence="1">
    <location>
        <begin position="7"/>
        <end position="38"/>
    </location>
</feature>
<dbReference type="SUPFAM" id="SSF48371">
    <property type="entry name" value="ARM repeat"/>
    <property type="match status" value="1"/>
</dbReference>
<dbReference type="Pfam" id="PF13490">
    <property type="entry name" value="zf-HC2"/>
    <property type="match status" value="1"/>
</dbReference>
<proteinExistence type="predicted"/>
<keyword evidence="3" id="KW-1185">Reference proteome</keyword>
<dbReference type="RefSeq" id="WP_260573045.1">
    <property type="nucleotide sequence ID" value="NZ_CP104205.1"/>
</dbReference>
<gene>
    <name evidence="2" type="ORF">NYZ99_00715</name>
</gene>
<protein>
    <submittedName>
        <fullName evidence="2">Zf-HC2 domain-containing protein</fullName>
    </submittedName>
</protein>
<accession>A0ABY5Y8N2</accession>
<evidence type="ECO:0000259" key="1">
    <source>
        <dbReference type="Pfam" id="PF13490"/>
    </source>
</evidence>
<evidence type="ECO:0000313" key="2">
    <source>
        <dbReference type="EMBL" id="UWX55191.1"/>
    </source>
</evidence>
<dbReference type="Gene3D" id="1.10.10.1320">
    <property type="entry name" value="Anti-sigma factor, zinc-finger domain"/>
    <property type="match status" value="1"/>
</dbReference>
<dbReference type="InterPro" id="IPR041916">
    <property type="entry name" value="Anti_sigma_zinc_sf"/>
</dbReference>